<gene>
    <name evidence="1" type="ORF">EVA_02420</name>
</gene>
<sequence>MRPLQHEAERGTDGAIVVYNQYHGRVYLGRSRRPELPPHKITQFFRKGSPLPS</sequence>
<accession>J9GN23</accession>
<dbReference type="EMBL" id="AMCI01000385">
    <property type="protein sequence ID" value="EJX09462.1"/>
    <property type="molecule type" value="Genomic_DNA"/>
</dbReference>
<name>J9GN23_9ZZZZ</name>
<protein>
    <submittedName>
        <fullName evidence="1">Uncharacterized protein</fullName>
    </submittedName>
</protein>
<proteinExistence type="predicted"/>
<organism evidence="1">
    <name type="scientific">gut metagenome</name>
    <dbReference type="NCBI Taxonomy" id="749906"/>
    <lineage>
        <taxon>unclassified sequences</taxon>
        <taxon>metagenomes</taxon>
        <taxon>organismal metagenomes</taxon>
    </lineage>
</organism>
<comment type="caution">
    <text evidence="1">The sequence shown here is derived from an EMBL/GenBank/DDBJ whole genome shotgun (WGS) entry which is preliminary data.</text>
</comment>
<evidence type="ECO:0000313" key="1">
    <source>
        <dbReference type="EMBL" id="EJX09462.1"/>
    </source>
</evidence>
<dbReference type="AlphaFoldDB" id="J9GN23"/>
<reference evidence="1" key="1">
    <citation type="journal article" date="2012" name="PLoS ONE">
        <title>Gene sets for utilization of primary and secondary nutrition supplies in the distal gut of endangered iberian lynx.</title>
        <authorList>
            <person name="Alcaide M."/>
            <person name="Messina E."/>
            <person name="Richter M."/>
            <person name="Bargiela R."/>
            <person name="Peplies J."/>
            <person name="Huws S.A."/>
            <person name="Newbold C.J."/>
            <person name="Golyshin P.N."/>
            <person name="Simon M.A."/>
            <person name="Lopez G."/>
            <person name="Yakimov M.M."/>
            <person name="Ferrer M."/>
        </authorList>
    </citation>
    <scope>NUCLEOTIDE SEQUENCE</scope>
</reference>